<proteinExistence type="predicted"/>
<gene>
    <name evidence="1" type="ORF">BKK80_08745</name>
</gene>
<name>A0ABM6F395_9BURK</name>
<organism evidence="1 2">
    <name type="scientific">Cupriavidus malaysiensis</name>
    <dbReference type="NCBI Taxonomy" id="367825"/>
    <lineage>
        <taxon>Bacteria</taxon>
        <taxon>Pseudomonadati</taxon>
        <taxon>Pseudomonadota</taxon>
        <taxon>Betaproteobacteria</taxon>
        <taxon>Burkholderiales</taxon>
        <taxon>Burkholderiaceae</taxon>
        <taxon>Cupriavidus</taxon>
    </lineage>
</organism>
<protein>
    <submittedName>
        <fullName evidence="1">Uncharacterized protein</fullName>
    </submittedName>
</protein>
<accession>A0ABM6F395</accession>
<reference evidence="1 2" key="1">
    <citation type="submission" date="2016-10" db="EMBL/GenBank/DDBJ databases">
        <title>Complete genome sequences of three Cupriavidus strains isolated from various Malaysian environments.</title>
        <authorList>
            <person name="Abdullah A.A.-A."/>
            <person name="Shafie N.A.H."/>
            <person name="Lau N.S."/>
        </authorList>
    </citation>
    <scope>NUCLEOTIDE SEQUENCE [LARGE SCALE GENOMIC DNA]</scope>
    <source>
        <strain evidence="1 2">USMAA1020</strain>
    </source>
</reference>
<sequence>MNATFNFADDLKIEVLDAGSLENYVLNDDGIETIDGEFTFYTLAVQAFGRTFNVRTQQEPNGHLIVPSSENTGEPDTDAIMACSEYFALFQALIQKHLGIEFTEEDHENNEWVLPENIQALHDAVVAHLKAVLTEEIAATA</sequence>
<evidence type="ECO:0000313" key="1">
    <source>
        <dbReference type="EMBL" id="AOZ05899.1"/>
    </source>
</evidence>
<dbReference type="Proteomes" id="UP000177515">
    <property type="component" value="Chromosome 1"/>
</dbReference>
<dbReference type="EMBL" id="CP017754">
    <property type="protein sequence ID" value="AOZ05899.1"/>
    <property type="molecule type" value="Genomic_DNA"/>
</dbReference>
<keyword evidence="2" id="KW-1185">Reference proteome</keyword>
<evidence type="ECO:0000313" key="2">
    <source>
        <dbReference type="Proteomes" id="UP000177515"/>
    </source>
</evidence>
<dbReference type="RefSeq" id="WP_071069005.1">
    <property type="nucleotide sequence ID" value="NZ_CP017754.1"/>
</dbReference>